<dbReference type="AlphaFoldDB" id="A0A0C7MTY1"/>
<comment type="subcellular location">
    <subcellularLocation>
        <location evidence="2">Cytoplasm</location>
    </subcellularLocation>
    <subcellularLocation>
        <location evidence="1">Nucleus</location>
    </subcellularLocation>
</comment>
<dbReference type="HOGENOM" id="CLU_087674_0_0_1"/>
<keyword evidence="9" id="KW-0012">Acyltransferase</keyword>
<dbReference type="GO" id="GO:0043998">
    <property type="term" value="F:histone H2A acetyltransferase activity"/>
    <property type="evidence" value="ECO:0007669"/>
    <property type="project" value="InterPro"/>
</dbReference>
<organism evidence="13 14">
    <name type="scientific">Lachancea lanzarotensis</name>
    <dbReference type="NCBI Taxonomy" id="1245769"/>
    <lineage>
        <taxon>Eukaryota</taxon>
        <taxon>Fungi</taxon>
        <taxon>Dikarya</taxon>
        <taxon>Ascomycota</taxon>
        <taxon>Saccharomycotina</taxon>
        <taxon>Saccharomycetes</taxon>
        <taxon>Saccharomycetales</taxon>
        <taxon>Saccharomycetaceae</taxon>
        <taxon>Lachancea</taxon>
    </lineage>
</organism>
<evidence type="ECO:0000256" key="11">
    <source>
        <dbReference type="ARBA" id="ARBA00049524"/>
    </source>
</evidence>
<dbReference type="EC" id="2.3.1.257" evidence="4"/>
<keyword evidence="7" id="KW-0808">Transferase</keyword>
<evidence type="ECO:0000256" key="4">
    <source>
        <dbReference type="ARBA" id="ARBA00012950"/>
    </source>
</evidence>
<evidence type="ECO:0000256" key="8">
    <source>
        <dbReference type="ARBA" id="ARBA00023242"/>
    </source>
</evidence>
<dbReference type="PANTHER" id="PTHR20531:SF1">
    <property type="entry name" value="N-ALPHA-ACETYLTRANSFERASE 40"/>
    <property type="match status" value="1"/>
</dbReference>
<comment type="catalytic activity">
    <reaction evidence="10">
        <text>N-terminal L-seryl-[histone H2A] + acetyl-CoA = N-terminal N(alpha)-acetyl-L-seryl-[histone H2A] + CoA + H(+)</text>
        <dbReference type="Rhea" id="RHEA:50600"/>
        <dbReference type="Rhea" id="RHEA-COMP:12742"/>
        <dbReference type="Rhea" id="RHEA-COMP:12744"/>
        <dbReference type="ChEBI" id="CHEBI:15378"/>
        <dbReference type="ChEBI" id="CHEBI:57287"/>
        <dbReference type="ChEBI" id="CHEBI:57288"/>
        <dbReference type="ChEBI" id="CHEBI:64738"/>
        <dbReference type="ChEBI" id="CHEBI:83690"/>
        <dbReference type="EC" id="2.3.1.257"/>
    </reaction>
</comment>
<protein>
    <recommendedName>
        <fullName evidence="5">N-alpha-acetyltransferase 40</fullName>
        <ecNumber evidence="4">2.3.1.257</ecNumber>
    </recommendedName>
</protein>
<dbReference type="PANTHER" id="PTHR20531">
    <property type="entry name" value="N-ALPHA-ACETYLTRANSFERASE 40"/>
    <property type="match status" value="1"/>
</dbReference>
<dbReference type="RefSeq" id="XP_022627107.1">
    <property type="nucleotide sequence ID" value="XM_022773596.1"/>
</dbReference>
<dbReference type="OrthoDB" id="424551at2759"/>
<reference evidence="13 14" key="1">
    <citation type="submission" date="2014-12" db="EMBL/GenBank/DDBJ databases">
        <authorList>
            <person name="Neuveglise Cecile"/>
        </authorList>
    </citation>
    <scope>NUCLEOTIDE SEQUENCE [LARGE SCALE GENOMIC DNA]</scope>
    <source>
        <strain evidence="13 14">CBS 12615</strain>
    </source>
</reference>
<dbReference type="GO" id="GO:0005634">
    <property type="term" value="C:nucleus"/>
    <property type="evidence" value="ECO:0007669"/>
    <property type="project" value="UniProtKB-SubCell"/>
</dbReference>
<comment type="similarity">
    <text evidence="3">Belongs to the acetyltransferase family. NAA40 subfamily.</text>
</comment>
<evidence type="ECO:0000313" key="13">
    <source>
        <dbReference type="EMBL" id="CEP60868.1"/>
    </source>
</evidence>
<evidence type="ECO:0000256" key="7">
    <source>
        <dbReference type="ARBA" id="ARBA00022679"/>
    </source>
</evidence>
<dbReference type="EMBL" id="LN736361">
    <property type="protein sequence ID" value="CEP60868.1"/>
    <property type="molecule type" value="Genomic_DNA"/>
</dbReference>
<keyword evidence="6" id="KW-0963">Cytoplasm</keyword>
<dbReference type="GO" id="GO:0005737">
    <property type="term" value="C:cytoplasm"/>
    <property type="evidence" value="ECO:0007669"/>
    <property type="project" value="UniProtKB-SubCell"/>
</dbReference>
<evidence type="ECO:0000313" key="14">
    <source>
        <dbReference type="Proteomes" id="UP000054304"/>
    </source>
</evidence>
<dbReference type="Proteomes" id="UP000054304">
    <property type="component" value="Unassembled WGS sequence"/>
</dbReference>
<accession>A0A0C7MTY1</accession>
<evidence type="ECO:0000256" key="9">
    <source>
        <dbReference type="ARBA" id="ARBA00023315"/>
    </source>
</evidence>
<dbReference type="SUPFAM" id="SSF55729">
    <property type="entry name" value="Acyl-CoA N-acyltransferases (Nat)"/>
    <property type="match status" value="1"/>
</dbReference>
<evidence type="ECO:0000256" key="10">
    <source>
        <dbReference type="ARBA" id="ARBA00047821"/>
    </source>
</evidence>
<dbReference type="GO" id="GO:0010485">
    <property type="term" value="F:histone H4 acetyltransferase activity"/>
    <property type="evidence" value="ECO:0007669"/>
    <property type="project" value="InterPro"/>
</dbReference>
<evidence type="ECO:0000256" key="1">
    <source>
        <dbReference type="ARBA" id="ARBA00004123"/>
    </source>
</evidence>
<dbReference type="InterPro" id="IPR000182">
    <property type="entry name" value="GNAT_dom"/>
</dbReference>
<dbReference type="GO" id="GO:1990189">
    <property type="term" value="F:protein N-terminal-serine acetyltransferase activity"/>
    <property type="evidence" value="ECO:0007669"/>
    <property type="project" value="UniProtKB-EC"/>
</dbReference>
<keyword evidence="14" id="KW-1185">Reference proteome</keyword>
<dbReference type="InterPro" id="IPR016181">
    <property type="entry name" value="Acyl_CoA_acyltransferase"/>
</dbReference>
<evidence type="ECO:0000259" key="12">
    <source>
        <dbReference type="Pfam" id="PF00583"/>
    </source>
</evidence>
<dbReference type="Pfam" id="PF00583">
    <property type="entry name" value="Acetyltransf_1"/>
    <property type="match status" value="1"/>
</dbReference>
<gene>
    <name evidence="13" type="ORF">LALA0_S02e01464g</name>
</gene>
<comment type="catalytic activity">
    <reaction evidence="11">
        <text>N-terminal L-seryl-[histone H4] + acetyl-CoA = N-terminal N(alpha)-acetyl-L-seryl-[histone H4] + CoA + H(+)</text>
        <dbReference type="Rhea" id="RHEA:50596"/>
        <dbReference type="Rhea" id="RHEA-COMP:12740"/>
        <dbReference type="Rhea" id="RHEA-COMP:12743"/>
        <dbReference type="ChEBI" id="CHEBI:15378"/>
        <dbReference type="ChEBI" id="CHEBI:57287"/>
        <dbReference type="ChEBI" id="CHEBI:57288"/>
        <dbReference type="ChEBI" id="CHEBI:64738"/>
        <dbReference type="ChEBI" id="CHEBI:83690"/>
        <dbReference type="EC" id="2.3.1.257"/>
    </reaction>
</comment>
<dbReference type="STRING" id="1245769.A0A0C7MTY1"/>
<feature type="domain" description="N-acetyltransferase" evidence="12">
    <location>
        <begin position="90"/>
        <end position="207"/>
    </location>
</feature>
<evidence type="ECO:0000256" key="3">
    <source>
        <dbReference type="ARBA" id="ARBA00008870"/>
    </source>
</evidence>
<dbReference type="InterPro" id="IPR039949">
    <property type="entry name" value="NAA40"/>
</dbReference>
<dbReference type="Gene3D" id="3.40.630.30">
    <property type="match status" value="1"/>
</dbReference>
<proteinExistence type="inferred from homology"/>
<sequence>MASSPEGDLPAEWLLPHVLAAFPETHSPQRKKNLTLERRVYVAGHGDSEFPQETSAQLLALVDANLGTMYEEFAGEIYTGLPGRRKRPPWSAAQWHPRKLQEMQTPELVYVVYYDANTNSARQPLAFVSLLLTHEPEMAPHARVVYLYELHVAHVIQRCGMGTWLLRECTGALVRALGVWVDGFCGLELTVFRANTDALRLYCDRLGMQTAPWWALSYGTERAESDASDQPVAARVRRSRQRHNRPAYCVLFWDGRH</sequence>
<evidence type="ECO:0000256" key="5">
    <source>
        <dbReference type="ARBA" id="ARBA00015043"/>
    </source>
</evidence>
<evidence type="ECO:0000256" key="6">
    <source>
        <dbReference type="ARBA" id="ARBA00022490"/>
    </source>
</evidence>
<dbReference type="GeneID" id="34684277"/>
<name>A0A0C7MTY1_9SACH</name>
<keyword evidence="8" id="KW-0539">Nucleus</keyword>
<evidence type="ECO:0000256" key="2">
    <source>
        <dbReference type="ARBA" id="ARBA00004496"/>
    </source>
</evidence>